<dbReference type="PRINTS" id="PR01437">
    <property type="entry name" value="NUOXDRDTASE4"/>
</dbReference>
<evidence type="ECO:0000256" key="8">
    <source>
        <dbReference type="ARBA" id="ARBA00022967"/>
    </source>
</evidence>
<comment type="subcellular location">
    <subcellularLocation>
        <location evidence="1 16">Mitochondrion membrane</location>
        <topology evidence="1 16">Multi-pass membrane protein</topology>
    </subcellularLocation>
</comment>
<dbReference type="AlphaFoldDB" id="A0A8F2E6D9"/>
<keyword evidence="11 16" id="KW-0520">NAD</keyword>
<dbReference type="InterPro" id="IPR000260">
    <property type="entry name" value="NADH4_N"/>
</dbReference>
<evidence type="ECO:0000256" key="10">
    <source>
        <dbReference type="ARBA" id="ARBA00022989"/>
    </source>
</evidence>
<feature type="transmembrane region" description="Helical" evidence="16">
    <location>
        <begin position="383"/>
        <end position="404"/>
    </location>
</feature>
<evidence type="ECO:0000256" key="6">
    <source>
        <dbReference type="ARBA" id="ARBA00022660"/>
    </source>
</evidence>
<keyword evidence="5 16" id="KW-0813">Transport</keyword>
<accession>A0A8F2E6D9</accession>
<dbReference type="PANTHER" id="PTHR43507">
    <property type="entry name" value="NADH-UBIQUINONE OXIDOREDUCTASE CHAIN 4"/>
    <property type="match status" value="1"/>
</dbReference>
<feature type="transmembrane region" description="Helical" evidence="16">
    <location>
        <begin position="425"/>
        <end position="444"/>
    </location>
</feature>
<feature type="transmembrane region" description="Helical" evidence="16">
    <location>
        <begin position="246"/>
        <end position="267"/>
    </location>
</feature>
<keyword evidence="6 16" id="KW-0679">Respiratory chain</keyword>
<evidence type="ECO:0000256" key="14">
    <source>
        <dbReference type="ARBA" id="ARBA00023136"/>
    </source>
</evidence>
<feature type="transmembrane region" description="Helical" evidence="16">
    <location>
        <begin position="213"/>
        <end position="234"/>
    </location>
</feature>
<sequence>MLKITLMLVGLFYYGHNSKYWYNQCMFLMLSMLILMSLYSSSASLVMKSYWTMNDNMSSSLTMLTLWVSSMMIIASNKIYMSKSKPKLFTMTIMTLNMVLLLCFNMNSILLFYFMFECSLIPTMMLIMMWGYQPERLKASFYLMLYTITSSLPMLLLFIIMMKTCASSMMIKYMLVVNLNENSLLWLMFLIGFLVKVPMYMAHLWLPKAHVEAPVSGSMVLAAILLKLGGYGMIRLMNLCMWLNKSISYYIVSLSLMGGIITSLICLRQHDLKSMIAYSSVSHMSLMICSLMSSSKFGISGSVMIMIAHGLTSSALFILANMNYDLINSRSVMLSKNILTFIPMMSMWWFIFSIMNMSAPPSINLMSEIIMNTSILKMSFMNMLPIMLIMFFTSAYSLIMYTSLNHGNSNKYMNIYYNMTHMNKTLMLMHSMPVIMLVCKLEFIS</sequence>
<comment type="function">
    <text evidence="16">Core subunit of the mitochondrial membrane respiratory chain NADH dehydrogenase (Complex I) which catalyzes electron transfer from NADH through the respiratory chain, using ubiquinone as an electron acceptor. Essential for the catalytic activity and assembly of complex I.</text>
</comment>
<dbReference type="InterPro" id="IPR001750">
    <property type="entry name" value="ND/Mrp_TM"/>
</dbReference>
<dbReference type="GO" id="GO:0031966">
    <property type="term" value="C:mitochondrial membrane"/>
    <property type="evidence" value="ECO:0007669"/>
    <property type="project" value="UniProtKB-SubCell"/>
</dbReference>
<organism evidence="19">
    <name type="scientific">Codonobdella sp. IK-2021</name>
    <dbReference type="NCBI Taxonomy" id="2848640"/>
    <lineage>
        <taxon>Eukaryota</taxon>
        <taxon>Metazoa</taxon>
        <taxon>Spiralia</taxon>
        <taxon>Lophotrochozoa</taxon>
        <taxon>Annelida</taxon>
        <taxon>Clitellata</taxon>
        <taxon>Hirudinea</taxon>
        <taxon>Hirudinida</taxon>
        <taxon>Oceanobdelliformes</taxon>
        <taxon>Piscicolidae</taxon>
        <taxon>Codonobdella</taxon>
    </lineage>
</organism>
<reference evidence="19" key="1">
    <citation type="submission" date="2021-05" db="EMBL/GenBank/DDBJ databases">
        <authorList>
            <person name="Bolbat A.V."/>
            <person name="Kaygorodova I.A."/>
        </authorList>
    </citation>
    <scope>NUCLEOTIDE SEQUENCE</scope>
</reference>
<feature type="transmembrane region" description="Helical" evidence="16">
    <location>
        <begin position="299"/>
        <end position="320"/>
    </location>
</feature>
<proteinExistence type="inferred from homology"/>
<keyword evidence="12 16" id="KW-0830">Ubiquinone</keyword>
<evidence type="ECO:0000259" key="18">
    <source>
        <dbReference type="Pfam" id="PF01059"/>
    </source>
</evidence>
<keyword evidence="13 16" id="KW-0496">Mitochondrion</keyword>
<evidence type="ECO:0000256" key="15">
    <source>
        <dbReference type="ARBA" id="ARBA00049551"/>
    </source>
</evidence>
<dbReference type="GO" id="GO:0008137">
    <property type="term" value="F:NADH dehydrogenase (ubiquinone) activity"/>
    <property type="evidence" value="ECO:0007669"/>
    <property type="project" value="UniProtKB-UniRule"/>
</dbReference>
<keyword evidence="10 16" id="KW-1133">Transmembrane helix</keyword>
<geneLocation type="mitochondrion" evidence="19"/>
<dbReference type="InterPro" id="IPR003918">
    <property type="entry name" value="NADH_UbQ_OxRdtase"/>
</dbReference>
<dbReference type="EMBL" id="MZ202177">
    <property type="protein sequence ID" value="QWT29623.1"/>
    <property type="molecule type" value="Genomic_DNA"/>
</dbReference>
<feature type="transmembrane region" description="Helical" evidence="16">
    <location>
        <begin position="184"/>
        <end position="206"/>
    </location>
</feature>
<evidence type="ECO:0000256" key="3">
    <source>
        <dbReference type="ARBA" id="ARBA00012944"/>
    </source>
</evidence>
<evidence type="ECO:0000256" key="13">
    <source>
        <dbReference type="ARBA" id="ARBA00023128"/>
    </source>
</evidence>
<comment type="similarity">
    <text evidence="2 16">Belongs to the complex I subunit 4 family.</text>
</comment>
<evidence type="ECO:0000256" key="11">
    <source>
        <dbReference type="ARBA" id="ARBA00023027"/>
    </source>
</evidence>
<evidence type="ECO:0000256" key="12">
    <source>
        <dbReference type="ARBA" id="ARBA00023075"/>
    </source>
</evidence>
<keyword evidence="7 16" id="KW-0812">Transmembrane</keyword>
<evidence type="ECO:0000256" key="2">
    <source>
        <dbReference type="ARBA" id="ARBA00009025"/>
    </source>
</evidence>
<evidence type="ECO:0000256" key="5">
    <source>
        <dbReference type="ARBA" id="ARBA00022448"/>
    </source>
</evidence>
<evidence type="ECO:0000313" key="19">
    <source>
        <dbReference type="EMBL" id="QWT29623.1"/>
    </source>
</evidence>
<evidence type="ECO:0000256" key="16">
    <source>
        <dbReference type="RuleBase" id="RU003297"/>
    </source>
</evidence>
<evidence type="ECO:0000259" key="17">
    <source>
        <dbReference type="Pfam" id="PF00361"/>
    </source>
</evidence>
<feature type="transmembrane region" description="Helical" evidence="16">
    <location>
        <begin position="341"/>
        <end position="363"/>
    </location>
</feature>
<protein>
    <recommendedName>
        <fullName evidence="4 16">NADH-ubiquinone oxidoreductase chain 4</fullName>
        <ecNumber evidence="3 16">7.1.1.2</ecNumber>
    </recommendedName>
</protein>
<feature type="transmembrane region" description="Helical" evidence="16">
    <location>
        <begin position="143"/>
        <end position="164"/>
    </location>
</feature>
<feature type="domain" description="NADH:quinone oxidoreductase/Mrp antiporter transmembrane" evidence="17">
    <location>
        <begin position="107"/>
        <end position="387"/>
    </location>
</feature>
<name>A0A8F2E6D9_9ANNE</name>
<feature type="domain" description="NADH:ubiquinone oxidoreductase chain 4 N-terminal" evidence="18">
    <location>
        <begin position="1"/>
        <end position="102"/>
    </location>
</feature>
<dbReference type="GO" id="GO:0042773">
    <property type="term" value="P:ATP synthesis coupled electron transport"/>
    <property type="evidence" value="ECO:0007669"/>
    <property type="project" value="InterPro"/>
</dbReference>
<dbReference type="GO" id="GO:0048039">
    <property type="term" value="F:ubiquinone binding"/>
    <property type="evidence" value="ECO:0007669"/>
    <property type="project" value="TreeGrafter"/>
</dbReference>
<evidence type="ECO:0000256" key="1">
    <source>
        <dbReference type="ARBA" id="ARBA00004225"/>
    </source>
</evidence>
<feature type="transmembrane region" description="Helical" evidence="16">
    <location>
        <begin position="88"/>
        <end position="104"/>
    </location>
</feature>
<keyword evidence="9 16" id="KW-0249">Electron transport</keyword>
<comment type="catalytic activity">
    <reaction evidence="15 16">
        <text>a ubiquinone + NADH + 5 H(+)(in) = a ubiquinol + NAD(+) + 4 H(+)(out)</text>
        <dbReference type="Rhea" id="RHEA:29091"/>
        <dbReference type="Rhea" id="RHEA-COMP:9565"/>
        <dbReference type="Rhea" id="RHEA-COMP:9566"/>
        <dbReference type="ChEBI" id="CHEBI:15378"/>
        <dbReference type="ChEBI" id="CHEBI:16389"/>
        <dbReference type="ChEBI" id="CHEBI:17976"/>
        <dbReference type="ChEBI" id="CHEBI:57540"/>
        <dbReference type="ChEBI" id="CHEBI:57945"/>
        <dbReference type="EC" id="7.1.1.2"/>
    </reaction>
</comment>
<dbReference type="GO" id="GO:0015990">
    <property type="term" value="P:electron transport coupled proton transport"/>
    <property type="evidence" value="ECO:0007669"/>
    <property type="project" value="TreeGrafter"/>
</dbReference>
<evidence type="ECO:0000256" key="4">
    <source>
        <dbReference type="ARBA" id="ARBA00021006"/>
    </source>
</evidence>
<evidence type="ECO:0000256" key="9">
    <source>
        <dbReference type="ARBA" id="ARBA00022982"/>
    </source>
</evidence>
<dbReference type="PANTHER" id="PTHR43507:SF20">
    <property type="entry name" value="NADH-UBIQUINONE OXIDOREDUCTASE CHAIN 4"/>
    <property type="match status" value="1"/>
</dbReference>
<dbReference type="GO" id="GO:0003954">
    <property type="term" value="F:NADH dehydrogenase activity"/>
    <property type="evidence" value="ECO:0007669"/>
    <property type="project" value="TreeGrafter"/>
</dbReference>
<dbReference type="EC" id="7.1.1.2" evidence="3 16"/>
<feature type="transmembrane region" description="Helical" evidence="16">
    <location>
        <begin position="20"/>
        <end position="39"/>
    </location>
</feature>
<gene>
    <name evidence="19" type="primary">nad4</name>
</gene>
<dbReference type="Pfam" id="PF01059">
    <property type="entry name" value="Oxidored_q5_N"/>
    <property type="match status" value="1"/>
</dbReference>
<dbReference type="Pfam" id="PF00361">
    <property type="entry name" value="Proton_antipo_M"/>
    <property type="match status" value="1"/>
</dbReference>
<evidence type="ECO:0000256" key="7">
    <source>
        <dbReference type="ARBA" id="ARBA00022692"/>
    </source>
</evidence>
<keyword evidence="14 16" id="KW-0472">Membrane</keyword>
<feature type="transmembrane region" description="Helical" evidence="16">
    <location>
        <begin position="59"/>
        <end position="76"/>
    </location>
</feature>
<keyword evidence="8" id="KW-1278">Translocase</keyword>